<protein>
    <recommendedName>
        <fullName evidence="4">Secreted protein</fullName>
    </recommendedName>
</protein>
<evidence type="ECO:0008006" key="4">
    <source>
        <dbReference type="Google" id="ProtNLM"/>
    </source>
</evidence>
<proteinExistence type="predicted"/>
<keyword evidence="3" id="KW-1185">Reference proteome</keyword>
<reference evidence="2 3" key="1">
    <citation type="journal article" date="2019" name="Nat. Ecol. Evol.">
        <title>Megaphylogeny resolves global patterns of mushroom evolution.</title>
        <authorList>
            <person name="Varga T."/>
            <person name="Krizsan K."/>
            <person name="Foldi C."/>
            <person name="Dima B."/>
            <person name="Sanchez-Garcia M."/>
            <person name="Sanchez-Ramirez S."/>
            <person name="Szollosi G.J."/>
            <person name="Szarkandi J.G."/>
            <person name="Papp V."/>
            <person name="Albert L."/>
            <person name="Andreopoulos W."/>
            <person name="Angelini C."/>
            <person name="Antonin V."/>
            <person name="Barry K.W."/>
            <person name="Bougher N.L."/>
            <person name="Buchanan P."/>
            <person name="Buyck B."/>
            <person name="Bense V."/>
            <person name="Catcheside P."/>
            <person name="Chovatia M."/>
            <person name="Cooper J."/>
            <person name="Damon W."/>
            <person name="Desjardin D."/>
            <person name="Finy P."/>
            <person name="Geml J."/>
            <person name="Haridas S."/>
            <person name="Hughes K."/>
            <person name="Justo A."/>
            <person name="Karasinski D."/>
            <person name="Kautmanova I."/>
            <person name="Kiss B."/>
            <person name="Kocsube S."/>
            <person name="Kotiranta H."/>
            <person name="LaButti K.M."/>
            <person name="Lechner B.E."/>
            <person name="Liimatainen K."/>
            <person name="Lipzen A."/>
            <person name="Lukacs Z."/>
            <person name="Mihaltcheva S."/>
            <person name="Morgado L.N."/>
            <person name="Niskanen T."/>
            <person name="Noordeloos M.E."/>
            <person name="Ohm R.A."/>
            <person name="Ortiz-Santana B."/>
            <person name="Ovrebo C."/>
            <person name="Racz N."/>
            <person name="Riley R."/>
            <person name="Savchenko A."/>
            <person name="Shiryaev A."/>
            <person name="Soop K."/>
            <person name="Spirin V."/>
            <person name="Szebenyi C."/>
            <person name="Tomsovsky M."/>
            <person name="Tulloss R.E."/>
            <person name="Uehling J."/>
            <person name="Grigoriev I.V."/>
            <person name="Vagvolgyi C."/>
            <person name="Papp T."/>
            <person name="Martin F.M."/>
            <person name="Miettinen O."/>
            <person name="Hibbett D.S."/>
            <person name="Nagy L.G."/>
        </authorList>
    </citation>
    <scope>NUCLEOTIDE SEQUENCE [LARGE SCALE GENOMIC DNA]</scope>
    <source>
        <strain evidence="2 3">CBS 166.37</strain>
    </source>
</reference>
<accession>A0A5C3LUL4</accession>
<evidence type="ECO:0000256" key="1">
    <source>
        <dbReference type="SAM" id="SignalP"/>
    </source>
</evidence>
<feature type="chain" id="PRO_5022677206" description="Secreted protein" evidence="1">
    <location>
        <begin position="20"/>
        <end position="82"/>
    </location>
</feature>
<organism evidence="2 3">
    <name type="scientific">Crucibulum laeve</name>
    <dbReference type="NCBI Taxonomy" id="68775"/>
    <lineage>
        <taxon>Eukaryota</taxon>
        <taxon>Fungi</taxon>
        <taxon>Dikarya</taxon>
        <taxon>Basidiomycota</taxon>
        <taxon>Agaricomycotina</taxon>
        <taxon>Agaricomycetes</taxon>
        <taxon>Agaricomycetidae</taxon>
        <taxon>Agaricales</taxon>
        <taxon>Agaricineae</taxon>
        <taxon>Nidulariaceae</taxon>
        <taxon>Crucibulum</taxon>
    </lineage>
</organism>
<keyword evidence="1" id="KW-0732">Signal</keyword>
<sequence>MPVFFPFLSVVCRFSGWLAFSTTQLDLKIQRRSTALRRSDGLNSNEAEYGSDELVAYKAHITNGSYSLLLTCSNELHRQRAG</sequence>
<dbReference type="AlphaFoldDB" id="A0A5C3LUL4"/>
<gene>
    <name evidence="2" type="ORF">BDQ12DRAFT_242422</name>
</gene>
<dbReference type="Proteomes" id="UP000308652">
    <property type="component" value="Unassembled WGS sequence"/>
</dbReference>
<name>A0A5C3LUL4_9AGAR</name>
<dbReference type="EMBL" id="ML213613">
    <property type="protein sequence ID" value="TFK36502.1"/>
    <property type="molecule type" value="Genomic_DNA"/>
</dbReference>
<evidence type="ECO:0000313" key="2">
    <source>
        <dbReference type="EMBL" id="TFK36502.1"/>
    </source>
</evidence>
<evidence type="ECO:0000313" key="3">
    <source>
        <dbReference type="Proteomes" id="UP000308652"/>
    </source>
</evidence>
<feature type="signal peptide" evidence="1">
    <location>
        <begin position="1"/>
        <end position="19"/>
    </location>
</feature>